<evidence type="ECO:0000256" key="4">
    <source>
        <dbReference type="RuleBase" id="RU003718"/>
    </source>
</evidence>
<dbReference type="Proteomes" id="UP000694865">
    <property type="component" value="Unplaced"/>
</dbReference>
<evidence type="ECO:0000256" key="1">
    <source>
        <dbReference type="ARBA" id="ARBA00009995"/>
    </source>
</evidence>
<proteinExistence type="inferred from homology"/>
<keyword evidence="3 4" id="KW-0808">Transferase</keyword>
<protein>
    <recommendedName>
        <fullName evidence="5">UDP-glucuronosyltransferase</fullName>
        <ecNumber evidence="5">2.4.1.17</ecNumber>
    </recommendedName>
</protein>
<dbReference type="InterPro" id="IPR035595">
    <property type="entry name" value="UDP_glycos_trans_CS"/>
</dbReference>
<name>A0ABM0M827_SACKO</name>
<accession>A0ABM0M827</accession>
<evidence type="ECO:0000256" key="3">
    <source>
        <dbReference type="ARBA" id="ARBA00022679"/>
    </source>
</evidence>
<evidence type="ECO:0000256" key="5">
    <source>
        <dbReference type="RuleBase" id="RU362059"/>
    </source>
</evidence>
<reference evidence="7" key="1">
    <citation type="submission" date="2025-08" db="UniProtKB">
        <authorList>
            <consortium name="RefSeq"/>
        </authorList>
    </citation>
    <scope>IDENTIFICATION</scope>
    <source>
        <tissue evidence="7">Testes</tissue>
    </source>
</reference>
<dbReference type="PANTHER" id="PTHR48043:SF145">
    <property type="entry name" value="FI06409P-RELATED"/>
    <property type="match status" value="1"/>
</dbReference>
<evidence type="ECO:0000313" key="7">
    <source>
        <dbReference type="RefSeq" id="XP_006816168.1"/>
    </source>
</evidence>
<dbReference type="EC" id="2.4.1.17" evidence="5"/>
<dbReference type="GeneID" id="102801285"/>
<dbReference type="PANTHER" id="PTHR48043">
    <property type="entry name" value="EG:EG0003.4 PROTEIN-RELATED"/>
    <property type="match status" value="1"/>
</dbReference>
<organism evidence="6 7">
    <name type="scientific">Saccoglossus kowalevskii</name>
    <name type="common">Acorn worm</name>
    <dbReference type="NCBI Taxonomy" id="10224"/>
    <lineage>
        <taxon>Eukaryota</taxon>
        <taxon>Metazoa</taxon>
        <taxon>Hemichordata</taxon>
        <taxon>Enteropneusta</taxon>
        <taxon>Harrimaniidae</taxon>
        <taxon>Saccoglossus</taxon>
    </lineage>
</organism>
<dbReference type="SUPFAM" id="SSF53756">
    <property type="entry name" value="UDP-Glycosyltransferase/glycogen phosphorylase"/>
    <property type="match status" value="1"/>
</dbReference>
<keyword evidence="5" id="KW-0472">Membrane</keyword>
<evidence type="ECO:0000256" key="2">
    <source>
        <dbReference type="ARBA" id="ARBA00022676"/>
    </source>
</evidence>
<dbReference type="RefSeq" id="XP_006816168.1">
    <property type="nucleotide sequence ID" value="XM_006816105.1"/>
</dbReference>
<keyword evidence="6" id="KW-1185">Reference proteome</keyword>
<dbReference type="PROSITE" id="PS00375">
    <property type="entry name" value="UDPGT"/>
    <property type="match status" value="1"/>
</dbReference>
<feature type="transmembrane region" description="Helical" evidence="5">
    <location>
        <begin position="476"/>
        <end position="499"/>
    </location>
</feature>
<comment type="similarity">
    <text evidence="1 4">Belongs to the UDP-glycosyltransferase family.</text>
</comment>
<comment type="catalytic activity">
    <reaction evidence="5">
        <text>glucuronate acceptor + UDP-alpha-D-glucuronate = acceptor beta-D-glucuronoside + UDP + H(+)</text>
        <dbReference type="Rhea" id="RHEA:21032"/>
        <dbReference type="ChEBI" id="CHEBI:15378"/>
        <dbReference type="ChEBI" id="CHEBI:58052"/>
        <dbReference type="ChEBI" id="CHEBI:58223"/>
        <dbReference type="ChEBI" id="CHEBI:132367"/>
        <dbReference type="ChEBI" id="CHEBI:132368"/>
        <dbReference type="EC" id="2.4.1.17"/>
    </reaction>
</comment>
<comment type="subcellular location">
    <subcellularLocation>
        <location evidence="5">Membrane</location>
        <topology evidence="5">Single-pass membrane protein</topology>
    </subcellularLocation>
</comment>
<dbReference type="CDD" id="cd03784">
    <property type="entry name" value="GT1_Gtf-like"/>
    <property type="match status" value="1"/>
</dbReference>
<dbReference type="Gene3D" id="3.40.50.2000">
    <property type="entry name" value="Glycogen Phosphorylase B"/>
    <property type="match status" value="2"/>
</dbReference>
<gene>
    <name evidence="7" type="primary">LOC102801285</name>
</gene>
<evidence type="ECO:0000313" key="6">
    <source>
        <dbReference type="Proteomes" id="UP000694865"/>
    </source>
</evidence>
<keyword evidence="2 4" id="KW-0328">Glycosyltransferase</keyword>
<dbReference type="InterPro" id="IPR002213">
    <property type="entry name" value="UDP_glucos_trans"/>
</dbReference>
<dbReference type="InterPro" id="IPR050271">
    <property type="entry name" value="UDP-glycosyltransferase"/>
</dbReference>
<dbReference type="Pfam" id="PF00201">
    <property type="entry name" value="UDPGT"/>
    <property type="match status" value="1"/>
</dbReference>
<keyword evidence="5" id="KW-1133">Transmembrane helix</keyword>
<sequence length="522" mass="59162">MVKMKSHIAVISIMVLFMYGIDTVNSSRILLLPMYNKKHGVGFGKVADAIATNGHDVTMLIPSSDKTPSDSNSYNIKTVPVSLTPTDLEKRGLDMAQTTINEGFNIYMFQNLSKLLADICDDIFSNLPDLTEFNRINEFDLAIVDSTNVCGLLYVEYFKLPFISYAFMTMEETYWNTPRPLSYVPVTMSALTDKMTFTERLKNTLIYLVSDIFRDVLHHAQFREIQNKYNIVPDTKIVNIASKARLWLWASDFAFEFPRPLMPHVIPIGSFTAEKVKPLSKELDDWIRGSGDHGIVVFSMGSQIRDLGRNLTVKIASALSRLPQRIVWRHDGETPTTVGSNTKIVKKWMPQNDLLANPNTRLFVTHGGASGVHEGLHHGVPMLCIPIYGDHYENAAKMKSKGIGNYIDYKTMTSDSFYQMMVDIITNDRYKKRARTLSAISRDKPMTAEESVVYWVNYVLKHGTDHLISQVPNLSWYQYFLLDVAAFVVVVAVVIFYVIKKMGAILLALCCRKSKKQKKKTA</sequence>
<keyword evidence="5" id="KW-0812">Transmembrane</keyword>